<reference evidence="1" key="1">
    <citation type="submission" date="2014-11" db="EMBL/GenBank/DDBJ databases">
        <authorList>
            <person name="Amaro Gonzalez C."/>
        </authorList>
    </citation>
    <scope>NUCLEOTIDE SEQUENCE</scope>
</reference>
<reference evidence="1" key="2">
    <citation type="journal article" date="2015" name="Fish Shellfish Immunol.">
        <title>Early steps in the European eel (Anguilla anguilla)-Vibrio vulnificus interaction in the gills: Role of the RtxA13 toxin.</title>
        <authorList>
            <person name="Callol A."/>
            <person name="Pajuelo D."/>
            <person name="Ebbesson L."/>
            <person name="Teles M."/>
            <person name="MacKenzie S."/>
            <person name="Amaro C."/>
        </authorList>
    </citation>
    <scope>NUCLEOTIDE SEQUENCE</scope>
</reference>
<proteinExistence type="predicted"/>
<accession>A0A0E9V2M6</accession>
<evidence type="ECO:0000313" key="1">
    <source>
        <dbReference type="EMBL" id="JAH72226.1"/>
    </source>
</evidence>
<sequence>MVSNLGIQPTLYDLLSPFACISALQFLGSAAQGFHKITCRWPSGSRSSF</sequence>
<organism evidence="1">
    <name type="scientific">Anguilla anguilla</name>
    <name type="common">European freshwater eel</name>
    <name type="synonym">Muraena anguilla</name>
    <dbReference type="NCBI Taxonomy" id="7936"/>
    <lineage>
        <taxon>Eukaryota</taxon>
        <taxon>Metazoa</taxon>
        <taxon>Chordata</taxon>
        <taxon>Craniata</taxon>
        <taxon>Vertebrata</taxon>
        <taxon>Euteleostomi</taxon>
        <taxon>Actinopterygii</taxon>
        <taxon>Neopterygii</taxon>
        <taxon>Teleostei</taxon>
        <taxon>Anguilliformes</taxon>
        <taxon>Anguillidae</taxon>
        <taxon>Anguilla</taxon>
    </lineage>
</organism>
<protein>
    <submittedName>
        <fullName evidence="1">Uncharacterized protein</fullName>
    </submittedName>
</protein>
<dbReference type="EMBL" id="GBXM01036351">
    <property type="protein sequence ID" value="JAH72226.1"/>
    <property type="molecule type" value="Transcribed_RNA"/>
</dbReference>
<dbReference type="AlphaFoldDB" id="A0A0E9V2M6"/>
<name>A0A0E9V2M6_ANGAN</name>